<evidence type="ECO:0000313" key="2">
    <source>
        <dbReference type="EMBL" id="GJQ13884.1"/>
    </source>
</evidence>
<sequence>MELPQVGHCLPISDNFSSRKNIYSASQGPRICYSIPNATQAYQRIHMTNEIVADSYDVHDSFIHKEEQKNSEVTTLLQNSEVNNVWNNSSSSKRQTRSTSNSLAERENANKPVASQQFTSKTDCDIGNSCSTHREANEESLAFCHMFREKDEEVVCKLRLLSQRRSTLYLPLSSVTQRNGKRKKWYSESDFSDMEIDEDSDLYRTIRTSFRVVKDSKKNGRLKSQNSSNSNLQTRHNSLGNQKKAKNDKRSYQQNNNELSLVGGGVWFWDTKCRQAVAICLDNETLTRDISEIFGSTS</sequence>
<evidence type="ECO:0000256" key="1">
    <source>
        <dbReference type="SAM" id="MobiDB-lite"/>
    </source>
</evidence>
<feature type="region of interest" description="Disordered" evidence="1">
    <location>
        <begin position="84"/>
        <end position="117"/>
    </location>
</feature>
<protein>
    <submittedName>
        <fullName evidence="2">Uncharacterized protein</fullName>
    </submittedName>
</protein>
<comment type="caution">
    <text evidence="2">The sequence shown here is derived from an EMBL/GenBank/DDBJ whole genome shotgun (WGS) entry which is preliminary data.</text>
</comment>
<gene>
    <name evidence="2" type="ORF">GpartN1_g5675.t1</name>
</gene>
<feature type="compositionally biased region" description="Low complexity" evidence="1">
    <location>
        <begin position="84"/>
        <end position="102"/>
    </location>
</feature>
<accession>A0A9C7US95</accession>
<organism evidence="2 3">
    <name type="scientific">Galdieria partita</name>
    <dbReference type="NCBI Taxonomy" id="83374"/>
    <lineage>
        <taxon>Eukaryota</taxon>
        <taxon>Rhodophyta</taxon>
        <taxon>Bangiophyceae</taxon>
        <taxon>Galdieriales</taxon>
        <taxon>Galdieriaceae</taxon>
        <taxon>Galdieria</taxon>
    </lineage>
</organism>
<reference evidence="2" key="1">
    <citation type="journal article" date="2022" name="Proc. Natl. Acad. Sci. U.S.A.">
        <title>Life cycle and functional genomics of the unicellular red alga Galdieria for elucidating algal and plant evolution and industrial use.</title>
        <authorList>
            <person name="Hirooka S."/>
            <person name="Itabashi T."/>
            <person name="Ichinose T.M."/>
            <person name="Onuma R."/>
            <person name="Fujiwara T."/>
            <person name="Yamashita S."/>
            <person name="Jong L.W."/>
            <person name="Tomita R."/>
            <person name="Iwane A.H."/>
            <person name="Miyagishima S.Y."/>
        </authorList>
    </citation>
    <scope>NUCLEOTIDE SEQUENCE</scope>
    <source>
        <strain evidence="2">NBRC 102759</strain>
    </source>
</reference>
<dbReference type="EMBL" id="BQMJ01000048">
    <property type="protein sequence ID" value="GJQ13884.1"/>
    <property type="molecule type" value="Genomic_DNA"/>
</dbReference>
<reference evidence="2" key="2">
    <citation type="submission" date="2022-01" db="EMBL/GenBank/DDBJ databases">
        <authorList>
            <person name="Hirooka S."/>
            <person name="Miyagishima S.Y."/>
        </authorList>
    </citation>
    <scope>NUCLEOTIDE SEQUENCE</scope>
    <source>
        <strain evidence="2">NBRC 102759</strain>
    </source>
</reference>
<dbReference type="AlphaFoldDB" id="A0A9C7US95"/>
<feature type="region of interest" description="Disordered" evidence="1">
    <location>
        <begin position="217"/>
        <end position="252"/>
    </location>
</feature>
<name>A0A9C7US95_9RHOD</name>
<evidence type="ECO:0000313" key="3">
    <source>
        <dbReference type="Proteomes" id="UP001061958"/>
    </source>
</evidence>
<proteinExistence type="predicted"/>
<dbReference type="OrthoDB" id="10378299at2759"/>
<keyword evidence="3" id="KW-1185">Reference proteome</keyword>
<dbReference type="Proteomes" id="UP001061958">
    <property type="component" value="Unassembled WGS sequence"/>
</dbReference>
<feature type="compositionally biased region" description="Polar residues" evidence="1">
    <location>
        <begin position="232"/>
        <end position="241"/>
    </location>
</feature>